<name>A0A195CUX4_9HYME</name>
<dbReference type="AlphaFoldDB" id="A0A195CUX4"/>
<evidence type="ECO:0000313" key="1">
    <source>
        <dbReference type="EMBL" id="KYN04481.1"/>
    </source>
</evidence>
<organism evidence="1 2">
    <name type="scientific">Cyphomyrmex costatus</name>
    <dbReference type="NCBI Taxonomy" id="456900"/>
    <lineage>
        <taxon>Eukaryota</taxon>
        <taxon>Metazoa</taxon>
        <taxon>Ecdysozoa</taxon>
        <taxon>Arthropoda</taxon>
        <taxon>Hexapoda</taxon>
        <taxon>Insecta</taxon>
        <taxon>Pterygota</taxon>
        <taxon>Neoptera</taxon>
        <taxon>Endopterygota</taxon>
        <taxon>Hymenoptera</taxon>
        <taxon>Apocrita</taxon>
        <taxon>Aculeata</taxon>
        <taxon>Formicoidea</taxon>
        <taxon>Formicidae</taxon>
        <taxon>Myrmicinae</taxon>
        <taxon>Cyphomyrmex</taxon>
    </lineage>
</organism>
<dbReference type="EMBL" id="KQ977276">
    <property type="protein sequence ID" value="KYN04481.1"/>
    <property type="molecule type" value="Genomic_DNA"/>
</dbReference>
<evidence type="ECO:0000313" key="2">
    <source>
        <dbReference type="Proteomes" id="UP000078542"/>
    </source>
</evidence>
<accession>A0A195CUX4</accession>
<gene>
    <name evidence="1" type="ORF">ALC62_04705</name>
</gene>
<keyword evidence="2" id="KW-1185">Reference proteome</keyword>
<proteinExistence type="predicted"/>
<sequence length="116" mass="12873">MVTACGGVVCDGRRGPRDQYVCWGIWTTWVGGGQQPLAADWPAATLTPRPLPHTLAVQRRAKRLYLLPPNTVTEFAHAARRGLAKFRRCTIKLPPDGTHVPSVIVQKRFRFGEAAR</sequence>
<dbReference type="Proteomes" id="UP000078542">
    <property type="component" value="Unassembled WGS sequence"/>
</dbReference>
<reference evidence="1 2" key="1">
    <citation type="submission" date="2016-03" db="EMBL/GenBank/DDBJ databases">
        <title>Cyphomyrmex costatus WGS genome.</title>
        <authorList>
            <person name="Nygaard S."/>
            <person name="Hu H."/>
            <person name="Boomsma J."/>
            <person name="Zhang G."/>
        </authorList>
    </citation>
    <scope>NUCLEOTIDE SEQUENCE [LARGE SCALE GENOMIC DNA]</scope>
    <source>
        <strain evidence="1">MS0001</strain>
        <tissue evidence="1">Whole body</tissue>
    </source>
</reference>
<protein>
    <submittedName>
        <fullName evidence="1">Uncharacterized protein</fullName>
    </submittedName>
</protein>